<evidence type="ECO:0000256" key="7">
    <source>
        <dbReference type="SAM" id="Phobius"/>
    </source>
</evidence>
<evidence type="ECO:0000256" key="6">
    <source>
        <dbReference type="ARBA" id="ARBA00023136"/>
    </source>
</evidence>
<keyword evidence="5 7" id="KW-1133">Transmembrane helix</keyword>
<dbReference type="PANTHER" id="PTHR43045">
    <property type="entry name" value="SHIKIMATE TRANSPORTER"/>
    <property type="match status" value="1"/>
</dbReference>
<dbReference type="InterPro" id="IPR020846">
    <property type="entry name" value="MFS_dom"/>
</dbReference>
<evidence type="ECO:0000256" key="4">
    <source>
        <dbReference type="ARBA" id="ARBA00022692"/>
    </source>
</evidence>
<feature type="transmembrane region" description="Helical" evidence="7">
    <location>
        <begin position="249"/>
        <end position="267"/>
    </location>
</feature>
<protein>
    <submittedName>
        <fullName evidence="9">LysR family transcriptional regulator</fullName>
    </submittedName>
</protein>
<feature type="transmembrane region" description="Helical" evidence="7">
    <location>
        <begin position="34"/>
        <end position="53"/>
    </location>
</feature>
<dbReference type="Pfam" id="PF00083">
    <property type="entry name" value="Sugar_tr"/>
    <property type="match status" value="1"/>
</dbReference>
<feature type="transmembrane region" description="Helical" evidence="7">
    <location>
        <begin position="59"/>
        <end position="84"/>
    </location>
</feature>
<evidence type="ECO:0000256" key="1">
    <source>
        <dbReference type="ARBA" id="ARBA00004651"/>
    </source>
</evidence>
<dbReference type="InterPro" id="IPR036259">
    <property type="entry name" value="MFS_trans_sf"/>
</dbReference>
<dbReference type="STRING" id="1610491.AAV94_14170"/>
<gene>
    <name evidence="9" type="ORF">AAV94_14170</name>
</gene>
<proteinExistence type="predicted"/>
<feature type="transmembrane region" description="Helical" evidence="7">
    <location>
        <begin position="378"/>
        <end position="403"/>
    </location>
</feature>
<comment type="caution">
    <text evidence="9">The sequence shown here is derived from an EMBL/GenBank/DDBJ whole genome shotgun (WGS) entry which is preliminary data.</text>
</comment>
<dbReference type="PATRIC" id="fig|1610491.3.peg.3005"/>
<dbReference type="InterPro" id="IPR005829">
    <property type="entry name" value="Sugar_transporter_CS"/>
</dbReference>
<feature type="domain" description="Major facilitator superfamily (MFS) profile" evidence="8">
    <location>
        <begin position="22"/>
        <end position="435"/>
    </location>
</feature>
<evidence type="ECO:0000259" key="8">
    <source>
        <dbReference type="PROSITE" id="PS50850"/>
    </source>
</evidence>
<keyword evidence="3" id="KW-1003">Cell membrane</keyword>
<keyword evidence="4 7" id="KW-0812">Transmembrane</keyword>
<keyword evidence="6 7" id="KW-0472">Membrane</keyword>
<feature type="transmembrane region" description="Helical" evidence="7">
    <location>
        <begin position="409"/>
        <end position="430"/>
    </location>
</feature>
<dbReference type="PROSITE" id="PS00217">
    <property type="entry name" value="SUGAR_TRANSPORT_2"/>
    <property type="match status" value="1"/>
</dbReference>
<evidence type="ECO:0000313" key="9">
    <source>
        <dbReference type="EMBL" id="KKW66867.1"/>
    </source>
</evidence>
<dbReference type="OrthoDB" id="6766492at2"/>
<feature type="transmembrane region" description="Helical" evidence="7">
    <location>
        <begin position="96"/>
        <end position="116"/>
    </location>
</feature>
<dbReference type="EMBL" id="LBNQ01000041">
    <property type="protein sequence ID" value="KKW66867.1"/>
    <property type="molecule type" value="Genomic_DNA"/>
</dbReference>
<feature type="transmembrane region" description="Helical" evidence="7">
    <location>
        <begin position="317"/>
        <end position="336"/>
    </location>
</feature>
<name>A0A0U1PWQ0_9BURK</name>
<feature type="transmembrane region" description="Helical" evidence="7">
    <location>
        <begin position="287"/>
        <end position="308"/>
    </location>
</feature>
<dbReference type="PANTHER" id="PTHR43045:SF1">
    <property type="entry name" value="SHIKIMATE TRANSPORTER"/>
    <property type="match status" value="1"/>
</dbReference>
<dbReference type="SUPFAM" id="SSF103473">
    <property type="entry name" value="MFS general substrate transporter"/>
    <property type="match status" value="1"/>
</dbReference>
<comment type="subcellular location">
    <subcellularLocation>
        <location evidence="1">Cell membrane</location>
        <topology evidence="1">Multi-pass membrane protein</topology>
    </subcellularLocation>
</comment>
<dbReference type="RefSeq" id="WP_046742841.1">
    <property type="nucleotide sequence ID" value="NZ_LBNQ01000041.1"/>
</dbReference>
<reference evidence="9 10" key="1">
    <citation type="submission" date="2015-05" db="EMBL/GenBank/DDBJ databases">
        <title>Draft genome sequence of Lampropedia sp. CT6, isolated from the microbial mat of a hot water spring, located at Manikaran, India.</title>
        <authorList>
            <person name="Tripathi C."/>
            <person name="Rani P."/>
            <person name="Mahato N.K."/>
            <person name="Lal R."/>
        </authorList>
    </citation>
    <scope>NUCLEOTIDE SEQUENCE [LARGE SCALE GENOMIC DNA]</scope>
    <source>
        <strain evidence="9 10">CT6</strain>
    </source>
</reference>
<dbReference type="AlphaFoldDB" id="A0A0U1PWQ0"/>
<dbReference type="Gene3D" id="1.20.1250.20">
    <property type="entry name" value="MFS general substrate transporter like domains"/>
    <property type="match status" value="2"/>
</dbReference>
<evidence type="ECO:0000256" key="3">
    <source>
        <dbReference type="ARBA" id="ARBA00022475"/>
    </source>
</evidence>
<accession>A0A0U1PWQ0</accession>
<organism evidence="9 10">
    <name type="scientific">Lampropedia cohaerens</name>
    <dbReference type="NCBI Taxonomy" id="1610491"/>
    <lineage>
        <taxon>Bacteria</taxon>
        <taxon>Pseudomonadati</taxon>
        <taxon>Pseudomonadota</taxon>
        <taxon>Betaproteobacteria</taxon>
        <taxon>Burkholderiales</taxon>
        <taxon>Comamonadaceae</taxon>
        <taxon>Lampropedia</taxon>
    </lineage>
</organism>
<dbReference type="Proteomes" id="UP000050580">
    <property type="component" value="Unassembled WGS sequence"/>
</dbReference>
<dbReference type="GO" id="GO:0005886">
    <property type="term" value="C:plasma membrane"/>
    <property type="evidence" value="ECO:0007669"/>
    <property type="project" value="UniProtKB-SubCell"/>
</dbReference>
<dbReference type="PROSITE" id="PS50850">
    <property type="entry name" value="MFS"/>
    <property type="match status" value="1"/>
</dbReference>
<dbReference type="InterPro" id="IPR005828">
    <property type="entry name" value="MFS_sugar_transport-like"/>
</dbReference>
<evidence type="ECO:0000256" key="5">
    <source>
        <dbReference type="ARBA" id="ARBA00022989"/>
    </source>
</evidence>
<feature type="transmembrane region" description="Helical" evidence="7">
    <location>
        <begin position="194"/>
        <end position="217"/>
    </location>
</feature>
<evidence type="ECO:0000313" key="10">
    <source>
        <dbReference type="Proteomes" id="UP000050580"/>
    </source>
</evidence>
<dbReference type="GO" id="GO:0022857">
    <property type="term" value="F:transmembrane transporter activity"/>
    <property type="evidence" value="ECO:0007669"/>
    <property type="project" value="InterPro"/>
</dbReference>
<keyword evidence="10" id="KW-1185">Reference proteome</keyword>
<feature type="transmembrane region" description="Helical" evidence="7">
    <location>
        <begin position="122"/>
        <end position="148"/>
    </location>
</feature>
<sequence length="438" mass="47080">MTDAIRDNAHATAAPQRQSGRAAFGAFVGTAIEWYDFFIYATASALVFGHVFFPNTSDFIGTLASFATFAIGFFARPLGGIIFGHLGDKLGRKKSLVITLLMMGICTLLIGLLPGYNEWGYFAPIALVLLRIVQGIAVGGEWGGAVLIAGEHAPKGWRTFFSSFAQMGSPAGAIMAVLAFRYVSGMEETAFLDWGWRIPFLASAVLLVIGYCIRVGVSESPEFQEMQQRQAQRREHSAPIAQLFRHAKLPLVAAILANAITVASFYFTNTFMIAYATQYLSLSRVQILDGLFVTAIVQLLWNPVAALIAQAVGTMRFLVLIGIGAMAAPFIMFTLVGTGEAALIATGLSMNALFAGGFYAVIAGYMSEAFPADYRYSGISLAYQVAGAVFGGATPFLGTILAAQFVGQWWPMALFYASLAALSVVGVLMLNHLARTRR</sequence>
<evidence type="ECO:0000256" key="2">
    <source>
        <dbReference type="ARBA" id="ARBA00022448"/>
    </source>
</evidence>
<feature type="transmembrane region" description="Helical" evidence="7">
    <location>
        <begin position="342"/>
        <end position="366"/>
    </location>
</feature>
<keyword evidence="2" id="KW-0813">Transport</keyword>
<feature type="transmembrane region" description="Helical" evidence="7">
    <location>
        <begin position="160"/>
        <end position="182"/>
    </location>
</feature>
<dbReference type="CDD" id="cd17369">
    <property type="entry name" value="MFS_ShiA_like"/>
    <property type="match status" value="1"/>
</dbReference>